<dbReference type="KEGG" id="spzr:G5C33_03095"/>
<evidence type="ECO:0000313" key="7">
    <source>
        <dbReference type="EMBL" id="QIG78877.1"/>
    </source>
</evidence>
<evidence type="ECO:0000259" key="6">
    <source>
        <dbReference type="Pfam" id="PF01699"/>
    </source>
</evidence>
<dbReference type="Pfam" id="PF01699">
    <property type="entry name" value="Na_Ca_ex"/>
    <property type="match status" value="2"/>
</dbReference>
<dbReference type="EMBL" id="CP049109">
    <property type="protein sequence ID" value="QIG78877.1"/>
    <property type="molecule type" value="Genomic_DNA"/>
</dbReference>
<name>A0A6G6Y239_9SPHN</name>
<dbReference type="Proteomes" id="UP000501568">
    <property type="component" value="Chromosome"/>
</dbReference>
<keyword evidence="4 5" id="KW-0472">Membrane</keyword>
<feature type="domain" description="Sodium/calcium exchanger membrane region" evidence="6">
    <location>
        <begin position="3"/>
        <end position="148"/>
    </location>
</feature>
<comment type="subcellular location">
    <subcellularLocation>
        <location evidence="1">Membrane</location>
        <topology evidence="1">Multi-pass membrane protein</topology>
    </subcellularLocation>
</comment>
<evidence type="ECO:0000256" key="1">
    <source>
        <dbReference type="ARBA" id="ARBA00004141"/>
    </source>
</evidence>
<dbReference type="GO" id="GO:0008273">
    <property type="term" value="F:calcium, potassium:sodium antiporter activity"/>
    <property type="evidence" value="ECO:0007669"/>
    <property type="project" value="TreeGrafter"/>
</dbReference>
<feature type="domain" description="Sodium/calcium exchanger membrane region" evidence="6">
    <location>
        <begin position="183"/>
        <end position="323"/>
    </location>
</feature>
<feature type="transmembrane region" description="Helical" evidence="5">
    <location>
        <begin position="212"/>
        <end position="234"/>
    </location>
</feature>
<reference evidence="7 8" key="1">
    <citation type="submission" date="2020-02" db="EMBL/GenBank/DDBJ databases">
        <authorList>
            <person name="Zheng R.K."/>
            <person name="Sun C.M."/>
        </authorList>
    </citation>
    <scope>NUCLEOTIDE SEQUENCE [LARGE SCALE GENOMIC DNA]</scope>
    <source>
        <strain evidence="8">zrk23</strain>
    </source>
</reference>
<gene>
    <name evidence="7" type="ORF">G5C33_03095</name>
</gene>
<dbReference type="GO" id="GO:0005886">
    <property type="term" value="C:plasma membrane"/>
    <property type="evidence" value="ECO:0007669"/>
    <property type="project" value="TreeGrafter"/>
</dbReference>
<dbReference type="GO" id="GO:0006874">
    <property type="term" value="P:intracellular calcium ion homeostasis"/>
    <property type="evidence" value="ECO:0007669"/>
    <property type="project" value="TreeGrafter"/>
</dbReference>
<proteinExistence type="predicted"/>
<protein>
    <submittedName>
        <fullName evidence="7">Sodium:calcium antiporter</fullName>
    </submittedName>
</protein>
<keyword evidence="3 5" id="KW-1133">Transmembrane helix</keyword>
<evidence type="ECO:0000256" key="4">
    <source>
        <dbReference type="ARBA" id="ARBA00023136"/>
    </source>
</evidence>
<dbReference type="InterPro" id="IPR004481">
    <property type="entry name" value="K/Na/Ca-exchanger"/>
</dbReference>
<feature type="transmembrane region" description="Helical" evidence="5">
    <location>
        <begin position="103"/>
        <end position="125"/>
    </location>
</feature>
<keyword evidence="2 5" id="KW-0812">Transmembrane</keyword>
<dbReference type="PANTHER" id="PTHR10846">
    <property type="entry name" value="SODIUM/POTASSIUM/CALCIUM EXCHANGER"/>
    <property type="match status" value="1"/>
</dbReference>
<keyword evidence="8" id="KW-1185">Reference proteome</keyword>
<evidence type="ECO:0000256" key="3">
    <source>
        <dbReference type="ARBA" id="ARBA00022989"/>
    </source>
</evidence>
<evidence type="ECO:0000256" key="5">
    <source>
        <dbReference type="SAM" id="Phobius"/>
    </source>
</evidence>
<evidence type="ECO:0000256" key="2">
    <source>
        <dbReference type="ARBA" id="ARBA00022692"/>
    </source>
</evidence>
<dbReference type="InterPro" id="IPR044880">
    <property type="entry name" value="NCX_ion-bd_dom_sf"/>
</dbReference>
<dbReference type="GO" id="GO:0005262">
    <property type="term" value="F:calcium channel activity"/>
    <property type="evidence" value="ECO:0007669"/>
    <property type="project" value="TreeGrafter"/>
</dbReference>
<evidence type="ECO:0000313" key="8">
    <source>
        <dbReference type="Proteomes" id="UP000501568"/>
    </source>
</evidence>
<feature type="transmembrane region" description="Helical" evidence="5">
    <location>
        <begin position="276"/>
        <end position="296"/>
    </location>
</feature>
<feature type="transmembrane region" description="Helical" evidence="5">
    <location>
        <begin position="178"/>
        <end position="200"/>
    </location>
</feature>
<dbReference type="InterPro" id="IPR004837">
    <property type="entry name" value="NaCa_Exmemb"/>
</dbReference>
<feature type="transmembrane region" description="Helical" evidence="5">
    <location>
        <begin position="131"/>
        <end position="150"/>
    </location>
</feature>
<dbReference type="AlphaFoldDB" id="A0A6G6Y239"/>
<dbReference type="PANTHER" id="PTHR10846:SF8">
    <property type="entry name" value="INNER MEMBRANE PROTEIN YRBG"/>
    <property type="match status" value="1"/>
</dbReference>
<sequence length="330" mass="34366">MIIWLAFLACAAVIMMAGPVLTRQADAIANASGLSRSWVGLILLATATSLPELLTGLSSVTLADAPNIAVGDVLGSCIFNLLLIAVLDLLSRDQSLFGTIDRSHILTATLGLILIGTVGALLIVARGALDFRIAHVSIYSPFLVILYFVAVRASFRHQGHAGGVVSEPQPDARLGPAILRYAGAALVICLAGALLPFIGVALAEAMGWKTSFVGTLFVAAATSLPELVVMLAALRLRAVDMATANLLGSNLFDVLILAIDDFAYTRGALLADASPAHAGSAFAATIMSGIVIIGILDQPRARFFGVIGWISILLVAVYVLSAYSIFLLGQ</sequence>
<accession>A0A6G6Y239</accession>
<feature type="transmembrane region" description="Helical" evidence="5">
    <location>
        <begin position="68"/>
        <end position="91"/>
    </location>
</feature>
<feature type="transmembrane region" description="Helical" evidence="5">
    <location>
        <begin position="246"/>
        <end position="264"/>
    </location>
</feature>
<organism evidence="7 8">
    <name type="scientific">Stakelama tenebrarum</name>
    <dbReference type="NCBI Taxonomy" id="2711215"/>
    <lineage>
        <taxon>Bacteria</taxon>
        <taxon>Pseudomonadati</taxon>
        <taxon>Pseudomonadota</taxon>
        <taxon>Alphaproteobacteria</taxon>
        <taxon>Sphingomonadales</taxon>
        <taxon>Sphingomonadaceae</taxon>
        <taxon>Stakelama</taxon>
    </lineage>
</organism>
<dbReference type="RefSeq" id="WP_165325876.1">
    <property type="nucleotide sequence ID" value="NZ_CP049109.1"/>
</dbReference>
<dbReference type="Gene3D" id="1.20.1420.30">
    <property type="entry name" value="NCX, central ion-binding region"/>
    <property type="match status" value="1"/>
</dbReference>
<feature type="transmembrane region" description="Helical" evidence="5">
    <location>
        <begin position="303"/>
        <end position="326"/>
    </location>
</feature>